<proteinExistence type="inferred from homology"/>
<dbReference type="Pfam" id="PF00144">
    <property type="entry name" value="Beta-lactamase"/>
    <property type="match status" value="1"/>
</dbReference>
<sequence length="386" mass="42297">MEALDTILARYTAQGDDTQDKLLGVAFVVVDGNKTLYEGSAGRISILSDSARFTPSTLTWAASLSKIITTPAILTFVERGLFALDSDVRPLIPELAGLQILRGFNPETGAPILENNDSEITLRHLLTHTAGLATDTNLHHTLAGWTTPLKFTPGQGWCYGTATDWAAQLVKPLTGQTIGAYLDENILRPLGMADTTFHSVSKPNLEKAGCSLRDQGTGSLRMCPLPVPLEPPVESAGAGLWTTARDHARILQALLSISQEQKEGGILQKETVDEMFRPQLNDMQRMSLQERANLRHNTMMPEFPPGTMVQHGIGGLINREDIPGKRRAGSMQWMGMANSHWWIDRATGIAATLIVNVQPFPDDVVIKLYDELERAVYGELLAELHK</sequence>
<protein>
    <submittedName>
        <fullName evidence="4">Acyltransferase LovD</fullName>
    </submittedName>
</protein>
<comment type="caution">
    <text evidence="4">The sequence shown here is derived from an EMBL/GenBank/DDBJ whole genome shotgun (WGS) entry which is preliminary data.</text>
</comment>
<gene>
    <name evidence="4" type="ORF">QBC34DRAFT_433374</name>
</gene>
<evidence type="ECO:0000259" key="3">
    <source>
        <dbReference type="Pfam" id="PF00144"/>
    </source>
</evidence>
<evidence type="ECO:0000313" key="4">
    <source>
        <dbReference type="EMBL" id="KAK4455155.1"/>
    </source>
</evidence>
<keyword evidence="4" id="KW-0808">Transferase</keyword>
<evidence type="ECO:0000313" key="5">
    <source>
        <dbReference type="Proteomes" id="UP001321760"/>
    </source>
</evidence>
<dbReference type="GO" id="GO:0016787">
    <property type="term" value="F:hydrolase activity"/>
    <property type="evidence" value="ECO:0007669"/>
    <property type="project" value="UniProtKB-KW"/>
</dbReference>
<dbReference type="SUPFAM" id="SSF56601">
    <property type="entry name" value="beta-lactamase/transpeptidase-like"/>
    <property type="match status" value="1"/>
</dbReference>
<keyword evidence="4" id="KW-0012">Acyltransferase</keyword>
<evidence type="ECO:0000256" key="1">
    <source>
        <dbReference type="ARBA" id="ARBA00009009"/>
    </source>
</evidence>
<organism evidence="4 5">
    <name type="scientific">Podospora aff. communis PSN243</name>
    <dbReference type="NCBI Taxonomy" id="3040156"/>
    <lineage>
        <taxon>Eukaryota</taxon>
        <taxon>Fungi</taxon>
        <taxon>Dikarya</taxon>
        <taxon>Ascomycota</taxon>
        <taxon>Pezizomycotina</taxon>
        <taxon>Sordariomycetes</taxon>
        <taxon>Sordariomycetidae</taxon>
        <taxon>Sordariales</taxon>
        <taxon>Podosporaceae</taxon>
        <taxon>Podospora</taxon>
    </lineage>
</organism>
<dbReference type="InterPro" id="IPR012338">
    <property type="entry name" value="Beta-lactam/transpept-like"/>
</dbReference>
<dbReference type="PANTHER" id="PTHR43283">
    <property type="entry name" value="BETA-LACTAMASE-RELATED"/>
    <property type="match status" value="1"/>
</dbReference>
<dbReference type="Proteomes" id="UP001321760">
    <property type="component" value="Unassembled WGS sequence"/>
</dbReference>
<reference evidence="4" key="2">
    <citation type="submission" date="2023-05" db="EMBL/GenBank/DDBJ databases">
        <authorList>
            <consortium name="Lawrence Berkeley National Laboratory"/>
            <person name="Steindorff A."/>
            <person name="Hensen N."/>
            <person name="Bonometti L."/>
            <person name="Westerberg I."/>
            <person name="Brannstrom I.O."/>
            <person name="Guillou S."/>
            <person name="Cros-Aarteil S."/>
            <person name="Calhoun S."/>
            <person name="Haridas S."/>
            <person name="Kuo A."/>
            <person name="Mondo S."/>
            <person name="Pangilinan J."/>
            <person name="Riley R."/>
            <person name="Labutti K."/>
            <person name="Andreopoulos B."/>
            <person name="Lipzen A."/>
            <person name="Chen C."/>
            <person name="Yanf M."/>
            <person name="Daum C."/>
            <person name="Ng V."/>
            <person name="Clum A."/>
            <person name="Ohm R."/>
            <person name="Martin F."/>
            <person name="Silar P."/>
            <person name="Natvig D."/>
            <person name="Lalanne C."/>
            <person name="Gautier V."/>
            <person name="Ament-Velasquez S.L."/>
            <person name="Kruys A."/>
            <person name="Hutchinson M.I."/>
            <person name="Powell A.J."/>
            <person name="Barry K."/>
            <person name="Miller A.N."/>
            <person name="Grigoriev I.V."/>
            <person name="Debuchy R."/>
            <person name="Gladieux P."/>
            <person name="Thoren M.H."/>
            <person name="Johannesson H."/>
        </authorList>
    </citation>
    <scope>NUCLEOTIDE SEQUENCE</scope>
    <source>
        <strain evidence="4">PSN243</strain>
    </source>
</reference>
<evidence type="ECO:0000256" key="2">
    <source>
        <dbReference type="ARBA" id="ARBA00022801"/>
    </source>
</evidence>
<dbReference type="Gene3D" id="3.40.710.10">
    <property type="entry name" value="DD-peptidase/beta-lactamase superfamily"/>
    <property type="match status" value="1"/>
</dbReference>
<dbReference type="PANTHER" id="PTHR43283:SF17">
    <property type="entry name" value="(LOVD), PUTATIVE (AFU_ORTHOLOGUE AFUA_5G00920)-RELATED"/>
    <property type="match status" value="1"/>
</dbReference>
<name>A0AAV9H3B2_9PEZI</name>
<accession>A0AAV9H3B2</accession>
<reference evidence="4" key="1">
    <citation type="journal article" date="2023" name="Mol. Phylogenet. Evol.">
        <title>Genome-scale phylogeny and comparative genomics of the fungal order Sordariales.</title>
        <authorList>
            <person name="Hensen N."/>
            <person name="Bonometti L."/>
            <person name="Westerberg I."/>
            <person name="Brannstrom I.O."/>
            <person name="Guillou S."/>
            <person name="Cros-Aarteil S."/>
            <person name="Calhoun S."/>
            <person name="Haridas S."/>
            <person name="Kuo A."/>
            <person name="Mondo S."/>
            <person name="Pangilinan J."/>
            <person name="Riley R."/>
            <person name="LaButti K."/>
            <person name="Andreopoulos B."/>
            <person name="Lipzen A."/>
            <person name="Chen C."/>
            <person name="Yan M."/>
            <person name="Daum C."/>
            <person name="Ng V."/>
            <person name="Clum A."/>
            <person name="Steindorff A."/>
            <person name="Ohm R.A."/>
            <person name="Martin F."/>
            <person name="Silar P."/>
            <person name="Natvig D.O."/>
            <person name="Lalanne C."/>
            <person name="Gautier V."/>
            <person name="Ament-Velasquez S.L."/>
            <person name="Kruys A."/>
            <person name="Hutchinson M.I."/>
            <person name="Powell A.J."/>
            <person name="Barry K."/>
            <person name="Miller A.N."/>
            <person name="Grigoriev I.V."/>
            <person name="Debuchy R."/>
            <person name="Gladieux P."/>
            <person name="Hiltunen Thoren M."/>
            <person name="Johannesson H."/>
        </authorList>
    </citation>
    <scope>NUCLEOTIDE SEQUENCE</scope>
    <source>
        <strain evidence="4">PSN243</strain>
    </source>
</reference>
<keyword evidence="2" id="KW-0378">Hydrolase</keyword>
<dbReference type="InterPro" id="IPR050789">
    <property type="entry name" value="Diverse_Enzym_Activities"/>
</dbReference>
<feature type="domain" description="Beta-lactamase-related" evidence="3">
    <location>
        <begin position="17"/>
        <end position="365"/>
    </location>
</feature>
<dbReference type="EMBL" id="MU865915">
    <property type="protein sequence ID" value="KAK4455155.1"/>
    <property type="molecule type" value="Genomic_DNA"/>
</dbReference>
<keyword evidence="5" id="KW-1185">Reference proteome</keyword>
<dbReference type="GO" id="GO:0016746">
    <property type="term" value="F:acyltransferase activity"/>
    <property type="evidence" value="ECO:0007669"/>
    <property type="project" value="UniProtKB-KW"/>
</dbReference>
<comment type="similarity">
    <text evidence="1">Belongs to the class-A beta-lactamase family.</text>
</comment>
<dbReference type="AlphaFoldDB" id="A0AAV9H3B2"/>
<dbReference type="InterPro" id="IPR001466">
    <property type="entry name" value="Beta-lactam-related"/>
</dbReference>